<gene>
    <name evidence="3" type="ORF">SAMN05443377_1185</name>
</gene>
<dbReference type="InterPro" id="IPR001296">
    <property type="entry name" value="Glyco_trans_1"/>
</dbReference>
<dbReference type="SUPFAM" id="SSF53756">
    <property type="entry name" value="UDP-Glycosyltransferase/glycogen phosphorylase"/>
    <property type="match status" value="1"/>
</dbReference>
<evidence type="ECO:0000313" key="4">
    <source>
        <dbReference type="Proteomes" id="UP000198815"/>
    </source>
</evidence>
<dbReference type="STRING" id="64702.SAMN05443377_1185"/>
<keyword evidence="4" id="KW-1185">Reference proteome</keyword>
<dbReference type="Gene3D" id="3.40.50.2000">
    <property type="entry name" value="Glycogen Phosphorylase B"/>
    <property type="match status" value="1"/>
</dbReference>
<dbReference type="CDD" id="cd03801">
    <property type="entry name" value="GT4_PimA-like"/>
    <property type="match status" value="1"/>
</dbReference>
<dbReference type="EMBL" id="FOGZ01000018">
    <property type="protein sequence ID" value="SER91245.1"/>
    <property type="molecule type" value="Genomic_DNA"/>
</dbReference>
<keyword evidence="1 3" id="KW-0808">Transferase</keyword>
<proteinExistence type="predicted"/>
<name>A0A1H9T1X8_9ACTN</name>
<accession>A0A1H9T1X8</accession>
<dbReference type="GO" id="GO:0016757">
    <property type="term" value="F:glycosyltransferase activity"/>
    <property type="evidence" value="ECO:0007669"/>
    <property type="project" value="InterPro"/>
</dbReference>
<evidence type="ECO:0000259" key="2">
    <source>
        <dbReference type="Pfam" id="PF00534"/>
    </source>
</evidence>
<feature type="domain" description="Glycosyl transferase family 1" evidence="2">
    <location>
        <begin position="210"/>
        <end position="336"/>
    </location>
</feature>
<dbReference type="Gene3D" id="3.40.50.11090">
    <property type="match status" value="1"/>
</dbReference>
<dbReference type="RefSeq" id="WP_177170154.1">
    <property type="nucleotide sequence ID" value="NZ_FOGZ01000018.1"/>
</dbReference>
<evidence type="ECO:0000256" key="1">
    <source>
        <dbReference type="ARBA" id="ARBA00022679"/>
    </source>
</evidence>
<evidence type="ECO:0000313" key="3">
    <source>
        <dbReference type="EMBL" id="SER91245.1"/>
    </source>
</evidence>
<organism evidence="3 4">
    <name type="scientific">Propionibacterium cyclohexanicum</name>
    <dbReference type="NCBI Taxonomy" id="64702"/>
    <lineage>
        <taxon>Bacteria</taxon>
        <taxon>Bacillati</taxon>
        <taxon>Actinomycetota</taxon>
        <taxon>Actinomycetes</taxon>
        <taxon>Propionibacteriales</taxon>
        <taxon>Propionibacteriaceae</taxon>
        <taxon>Propionibacterium</taxon>
    </lineage>
</organism>
<reference evidence="3 4" key="1">
    <citation type="submission" date="2016-10" db="EMBL/GenBank/DDBJ databases">
        <authorList>
            <person name="de Groot N.N."/>
        </authorList>
    </citation>
    <scope>NUCLEOTIDE SEQUENCE [LARGE SCALE GENOMIC DNA]</scope>
    <source>
        <strain evidence="3 4">DSM 16859</strain>
    </source>
</reference>
<dbReference type="AlphaFoldDB" id="A0A1H9T1X8"/>
<dbReference type="PANTHER" id="PTHR46401">
    <property type="entry name" value="GLYCOSYLTRANSFERASE WBBK-RELATED"/>
    <property type="match status" value="1"/>
</dbReference>
<protein>
    <submittedName>
        <fullName evidence="3">Glycosyltransferase involved in cell wall bisynthesis</fullName>
    </submittedName>
</protein>
<dbReference type="Proteomes" id="UP000198815">
    <property type="component" value="Unassembled WGS sequence"/>
</dbReference>
<dbReference type="PANTHER" id="PTHR46401:SF2">
    <property type="entry name" value="GLYCOSYLTRANSFERASE WBBK-RELATED"/>
    <property type="match status" value="1"/>
</dbReference>
<dbReference type="Pfam" id="PF00534">
    <property type="entry name" value="Glycos_transf_1"/>
    <property type="match status" value="1"/>
</dbReference>
<sequence length="371" mass="40695">MADNHPIRIHIVLPGYSAQPAGGHRILYQYANHLVRHHPDEFTVTIHESHRLVLSPTPRPDRVQQLLLLYRALRARRMVARPGRWFPLDPRIAETQWLGLPRIRAAAGDVLVATGCQTVPYVRRLAHRTRASTLYFIQGYESWLADESFVRSTWRAGLGNVVVSPWLAAKGAELGVSTTLLPNAVDADDFPPGPPLAQREPSVLALVSPVPLKRSDLVLAAFERIHARDPRIGLCTFGTIPKPAGWPGYIEHTHSPSHDELVHLYQNAQVYLATSDSEGFGLPPAEALLCGAAVVSTDNGGVRAYADGVALFSPIGDAESLADNAMRICRNPAAAQPRVDEGRRRLRAHSPYDAGEQFAELCRTAAGRSRS</sequence>
<dbReference type="GO" id="GO:0009103">
    <property type="term" value="P:lipopolysaccharide biosynthetic process"/>
    <property type="evidence" value="ECO:0007669"/>
    <property type="project" value="TreeGrafter"/>
</dbReference>